<dbReference type="GO" id="GO:0005777">
    <property type="term" value="C:peroxisome"/>
    <property type="evidence" value="ECO:0007669"/>
    <property type="project" value="TreeGrafter"/>
</dbReference>
<dbReference type="AlphaFoldDB" id="A0A9K3CNI0"/>
<evidence type="ECO:0000313" key="8">
    <source>
        <dbReference type="Proteomes" id="UP000265618"/>
    </source>
</evidence>
<keyword evidence="8" id="KW-1185">Reference proteome</keyword>
<keyword evidence="6" id="KW-0067">ATP-binding</keyword>
<protein>
    <recommendedName>
        <fullName evidence="2">phosphomevalonate kinase</fullName>
        <ecNumber evidence="2">2.7.4.2</ecNumber>
    </recommendedName>
</protein>
<name>A0A9K3CNI0_9EUKA</name>
<dbReference type="GO" id="GO:0005524">
    <property type="term" value="F:ATP binding"/>
    <property type="evidence" value="ECO:0007669"/>
    <property type="project" value="UniProtKB-KW"/>
</dbReference>
<dbReference type="Proteomes" id="UP000265618">
    <property type="component" value="Unassembled WGS sequence"/>
</dbReference>
<dbReference type="EMBL" id="BDIP01000047">
    <property type="protein sequence ID" value="GIQ79731.1"/>
    <property type="molecule type" value="Genomic_DNA"/>
</dbReference>
<comment type="caution">
    <text evidence="7">The sequence shown here is derived from an EMBL/GenBank/DDBJ whole genome shotgun (WGS) entry which is preliminary data.</text>
</comment>
<evidence type="ECO:0000256" key="4">
    <source>
        <dbReference type="ARBA" id="ARBA00022741"/>
    </source>
</evidence>
<keyword evidence="4" id="KW-0547">Nucleotide-binding</keyword>
<dbReference type="GO" id="GO:0004631">
    <property type="term" value="F:phosphomevalonate kinase activity"/>
    <property type="evidence" value="ECO:0007669"/>
    <property type="project" value="UniProtKB-EC"/>
</dbReference>
<dbReference type="Gene3D" id="3.30.230.10">
    <property type="match status" value="1"/>
</dbReference>
<evidence type="ECO:0000256" key="2">
    <source>
        <dbReference type="ARBA" id="ARBA00012958"/>
    </source>
</evidence>
<gene>
    <name evidence="7" type="ORF">KIPB_000422</name>
</gene>
<dbReference type="GO" id="GO:0010142">
    <property type="term" value="P:farnesyl diphosphate biosynthetic process, mevalonate pathway"/>
    <property type="evidence" value="ECO:0007669"/>
    <property type="project" value="TreeGrafter"/>
</dbReference>
<comment type="pathway">
    <text evidence="1">Isoprenoid biosynthesis; isopentenyl diphosphate biosynthesis via mevalonate pathway; isopentenyl diphosphate from (R)-mevalonate: step 2/3.</text>
</comment>
<dbReference type="OrthoDB" id="10262935at2759"/>
<accession>A0A9K3CNI0</accession>
<dbReference type="InterPro" id="IPR035102">
    <property type="entry name" value="Phosphomevalonate_kinase"/>
</dbReference>
<dbReference type="EC" id="2.7.4.2" evidence="2"/>
<dbReference type="SUPFAM" id="SSF54211">
    <property type="entry name" value="Ribosomal protein S5 domain 2-like"/>
    <property type="match status" value="1"/>
</dbReference>
<dbReference type="InterPro" id="IPR014721">
    <property type="entry name" value="Ribsml_uS5_D2-typ_fold_subgr"/>
</dbReference>
<dbReference type="PANTHER" id="PTHR31814">
    <property type="match status" value="1"/>
</dbReference>
<evidence type="ECO:0000313" key="7">
    <source>
        <dbReference type="EMBL" id="GIQ79731.1"/>
    </source>
</evidence>
<evidence type="ECO:0000256" key="6">
    <source>
        <dbReference type="ARBA" id="ARBA00022840"/>
    </source>
</evidence>
<proteinExistence type="predicted"/>
<keyword evidence="5" id="KW-0418">Kinase</keyword>
<evidence type="ECO:0000256" key="5">
    <source>
        <dbReference type="ARBA" id="ARBA00022777"/>
    </source>
</evidence>
<evidence type="ECO:0000256" key="3">
    <source>
        <dbReference type="ARBA" id="ARBA00022679"/>
    </source>
</evidence>
<reference evidence="7 8" key="1">
    <citation type="journal article" date="2018" name="PLoS ONE">
        <title>The draft genome of Kipferlia bialata reveals reductive genome evolution in fornicate parasites.</title>
        <authorList>
            <person name="Tanifuji G."/>
            <person name="Takabayashi S."/>
            <person name="Kume K."/>
            <person name="Takagi M."/>
            <person name="Nakayama T."/>
            <person name="Kamikawa R."/>
            <person name="Inagaki Y."/>
            <person name="Hashimoto T."/>
        </authorList>
    </citation>
    <scope>NUCLEOTIDE SEQUENCE [LARGE SCALE GENOMIC DNA]</scope>
    <source>
        <strain evidence="7">NY0173</strain>
    </source>
</reference>
<dbReference type="InterPro" id="IPR020568">
    <property type="entry name" value="Ribosomal_Su5_D2-typ_SF"/>
</dbReference>
<evidence type="ECO:0000256" key="1">
    <source>
        <dbReference type="ARBA" id="ARBA00005017"/>
    </source>
</evidence>
<organism evidence="7 8">
    <name type="scientific">Kipferlia bialata</name>
    <dbReference type="NCBI Taxonomy" id="797122"/>
    <lineage>
        <taxon>Eukaryota</taxon>
        <taxon>Metamonada</taxon>
        <taxon>Carpediemonas-like organisms</taxon>
        <taxon>Kipferlia</taxon>
    </lineage>
</organism>
<keyword evidence="3" id="KW-0808">Transferase</keyword>
<dbReference type="GO" id="GO:0019287">
    <property type="term" value="P:isopentenyl diphosphate biosynthetic process, mevalonate pathway"/>
    <property type="evidence" value="ECO:0007669"/>
    <property type="project" value="TreeGrafter"/>
</dbReference>
<dbReference type="PANTHER" id="PTHR31814:SF2">
    <property type="entry name" value="PHOSPHOMEVALONATE KINASE"/>
    <property type="match status" value="1"/>
</dbReference>
<sequence length="393" mass="41406">MDAVYHYQYQGQDVVSDPAAVPDVCVQYTCVEPPLTCSVSLSPSLPLLPQLERAVCHRGKPINPFLSNGLAMVLNHVLPEAHHPPLLSLSIRVSPTTHNCFHHTPTHPISLRGATQSTHKTGLGSSSALIACLAEAAYRLGAKLYEDRVSSKAMYTHVHTTHSQPLSSALLCHTAAQGGEGSGYDVATALTAGCLVISKGVPPATLQGLPLGCPLHPSLDVCMLSLAPMPSQADTASGQGGVFSSCNTRKAMATVRDRVPQSAMEAYAALCAKCVHALAGFLSQPSQTSYSASLEALLAVRLCLRGWVDDYGVKVEPTEVTPFLDAVNAHGTHMLGMCPGAGGWDAVCVITWDTDPTPSESLLDLCAQFSLCGSVLPGCSLIRERGLSLFVND</sequence>